<evidence type="ECO:0000313" key="5">
    <source>
        <dbReference type="RefSeq" id="XP_024941739.1"/>
    </source>
</evidence>
<keyword evidence="2" id="KW-1133">Transmembrane helix</keyword>
<feature type="region of interest" description="Disordered" evidence="1">
    <location>
        <begin position="329"/>
        <end position="351"/>
    </location>
</feature>
<dbReference type="InterPro" id="IPR052111">
    <property type="entry name" value="Spermatogenesis_Ciliary_MAP"/>
</dbReference>
<dbReference type="Pfam" id="PF06294">
    <property type="entry name" value="CH_2"/>
    <property type="match status" value="1"/>
</dbReference>
<protein>
    <submittedName>
        <fullName evidence="5">Sperm flagellar protein 1 isoform X1</fullName>
    </submittedName>
</protein>
<dbReference type="SUPFAM" id="SSF47576">
    <property type="entry name" value="Calponin-homology domain, CH-domain"/>
    <property type="match status" value="1"/>
</dbReference>
<keyword evidence="4" id="KW-1185">Reference proteome</keyword>
<dbReference type="PANTHER" id="PTHR12509">
    <property type="entry name" value="SPERMATOGENESIS-ASSOCIATED 4-RELATED"/>
    <property type="match status" value="1"/>
</dbReference>
<evidence type="ECO:0000256" key="1">
    <source>
        <dbReference type="SAM" id="MobiDB-lite"/>
    </source>
</evidence>
<name>A0AAJ7RIW0_CEPCN</name>
<dbReference type="GO" id="GO:0051493">
    <property type="term" value="P:regulation of cytoskeleton organization"/>
    <property type="evidence" value="ECO:0007669"/>
    <property type="project" value="TreeGrafter"/>
</dbReference>
<dbReference type="PROSITE" id="PS50021">
    <property type="entry name" value="CH"/>
    <property type="match status" value="1"/>
</dbReference>
<reference evidence="5" key="1">
    <citation type="submission" date="2025-08" db="UniProtKB">
        <authorList>
            <consortium name="RefSeq"/>
        </authorList>
    </citation>
    <scope>IDENTIFICATION</scope>
</reference>
<dbReference type="RefSeq" id="XP_024941739.1">
    <property type="nucleotide sequence ID" value="XM_025085971.1"/>
</dbReference>
<keyword evidence="5" id="KW-0966">Cell projection</keyword>
<dbReference type="InterPro" id="IPR036872">
    <property type="entry name" value="CH_dom_sf"/>
</dbReference>
<dbReference type="AlphaFoldDB" id="A0AAJ7RIW0"/>
<keyword evidence="5" id="KW-0282">Flagellum</keyword>
<keyword evidence="5" id="KW-0969">Cilium</keyword>
<proteinExistence type="predicted"/>
<evidence type="ECO:0000256" key="2">
    <source>
        <dbReference type="SAM" id="Phobius"/>
    </source>
</evidence>
<accession>A0AAJ7RIW0</accession>
<dbReference type="GO" id="GO:0005930">
    <property type="term" value="C:axoneme"/>
    <property type="evidence" value="ECO:0007669"/>
    <property type="project" value="TreeGrafter"/>
</dbReference>
<dbReference type="FunFam" id="1.10.418.10:FF:000059">
    <property type="entry name" value="RIKEN cDNA 6430531B16 gene"/>
    <property type="match status" value="1"/>
</dbReference>
<feature type="domain" description="Calponin-homology (CH)" evidence="3">
    <location>
        <begin position="70"/>
        <end position="175"/>
    </location>
</feature>
<gene>
    <name evidence="5" type="primary">LOC107268679</name>
</gene>
<dbReference type="Proteomes" id="UP000694920">
    <property type="component" value="Unplaced"/>
</dbReference>
<dbReference type="InterPro" id="IPR010441">
    <property type="entry name" value="CH_2"/>
</dbReference>
<feature type="compositionally biased region" description="Basic residues" evidence="1">
    <location>
        <begin position="338"/>
        <end position="351"/>
    </location>
</feature>
<dbReference type="Gene3D" id="1.10.418.10">
    <property type="entry name" value="Calponin-like domain"/>
    <property type="match status" value="1"/>
</dbReference>
<keyword evidence="2" id="KW-0812">Transmembrane</keyword>
<feature type="transmembrane region" description="Helical" evidence="2">
    <location>
        <begin position="232"/>
        <end position="251"/>
    </location>
</feature>
<keyword evidence="2" id="KW-0472">Membrane</keyword>
<dbReference type="InterPro" id="IPR001715">
    <property type="entry name" value="CH_dom"/>
</dbReference>
<dbReference type="PANTHER" id="PTHR12509:SF9">
    <property type="entry name" value="SPERM FLAGELLAR PROTEIN 1 ISOFORM X1"/>
    <property type="match status" value="1"/>
</dbReference>
<evidence type="ECO:0000313" key="4">
    <source>
        <dbReference type="Proteomes" id="UP000694920"/>
    </source>
</evidence>
<organism evidence="4 5">
    <name type="scientific">Cephus cinctus</name>
    <name type="common">Wheat stem sawfly</name>
    <dbReference type="NCBI Taxonomy" id="211228"/>
    <lineage>
        <taxon>Eukaryota</taxon>
        <taxon>Metazoa</taxon>
        <taxon>Ecdysozoa</taxon>
        <taxon>Arthropoda</taxon>
        <taxon>Hexapoda</taxon>
        <taxon>Insecta</taxon>
        <taxon>Pterygota</taxon>
        <taxon>Neoptera</taxon>
        <taxon>Endopterygota</taxon>
        <taxon>Hymenoptera</taxon>
        <taxon>Cephoidea</taxon>
        <taxon>Cephidae</taxon>
        <taxon>Cephus</taxon>
    </lineage>
</organism>
<dbReference type="GO" id="GO:0008017">
    <property type="term" value="F:microtubule binding"/>
    <property type="evidence" value="ECO:0007669"/>
    <property type="project" value="TreeGrafter"/>
</dbReference>
<sequence>MASLPDVVRTLTRGTRGLERLDLLTRGITVKIIHGVLNYIAFAEKDDELQSSHLISMKTMTNEGVERNQSDNVEEIYTWLDEVVSSGAKKNISRDFSDGVLMAEVLKVYYPHYVDSHNYTPANSIRTKKENWNTLNRKVFSKIEMKLSNTVINQLVNSQQGTIDKVLTDLKSKIEADLITRSSSSQKFDETDKEQKTDENEMLLKIKPSSPMQVATKASNIYFKISQYLKNVFTILGGWIITGLFFWTWIFRRSNKEWLPSVNVPSTISGFADTEELVSHFIYEQLKQELHQKVNTISTLNQRIAHLRKVLRIKNVRIAHLTLQISNPTDNNGNGRSVHSKRSSQLKISKI</sequence>
<evidence type="ECO:0000259" key="3">
    <source>
        <dbReference type="PROSITE" id="PS50021"/>
    </source>
</evidence>
<dbReference type="GeneID" id="107268679"/>